<evidence type="ECO:0000256" key="7">
    <source>
        <dbReference type="ARBA" id="ARBA00022723"/>
    </source>
</evidence>
<evidence type="ECO:0000256" key="13">
    <source>
        <dbReference type="ARBA" id="ARBA00031778"/>
    </source>
</evidence>
<dbReference type="PANTHER" id="PTHR10696">
    <property type="entry name" value="GAMMA-BUTYROBETAINE HYDROXYLASE-RELATED"/>
    <property type="match status" value="1"/>
</dbReference>
<dbReference type="InterPro" id="IPR012776">
    <property type="entry name" value="Trimethyllysine_dOase"/>
</dbReference>
<evidence type="ECO:0000256" key="12">
    <source>
        <dbReference type="ARBA" id="ARBA00030363"/>
    </source>
</evidence>
<keyword evidence="11" id="KW-0408">Iron</keyword>
<comment type="caution">
    <text evidence="19">The sequence shown here is derived from an EMBL/GenBank/DDBJ whole genome shotgun (WGS) entry which is preliminary data.</text>
</comment>
<dbReference type="Pfam" id="PF06155">
    <property type="entry name" value="GBBH-like_N"/>
    <property type="match status" value="1"/>
</dbReference>
<comment type="cofactor">
    <cofactor evidence="2">
        <name>L-ascorbate</name>
        <dbReference type="ChEBI" id="CHEBI:38290"/>
    </cofactor>
</comment>
<dbReference type="OrthoDB" id="408743at2759"/>
<evidence type="ECO:0000256" key="5">
    <source>
        <dbReference type="ARBA" id="ARBA00012267"/>
    </source>
</evidence>
<evidence type="ECO:0000256" key="10">
    <source>
        <dbReference type="ARBA" id="ARBA00023002"/>
    </source>
</evidence>
<dbReference type="SUPFAM" id="SSF51197">
    <property type="entry name" value="Clavaminate synthase-like"/>
    <property type="match status" value="1"/>
</dbReference>
<comment type="function">
    <text evidence="15">Converts trimethyllysine (TML) into hydroxytrimethyllysine (HTML).</text>
</comment>
<evidence type="ECO:0000256" key="6">
    <source>
        <dbReference type="ARBA" id="ARBA00016835"/>
    </source>
</evidence>
<dbReference type="InterPro" id="IPR050411">
    <property type="entry name" value="AlphaKG_dependent_hydroxylases"/>
</dbReference>
<dbReference type="Gene3D" id="3.60.130.10">
    <property type="entry name" value="Clavaminate synthase-like"/>
    <property type="match status" value="1"/>
</dbReference>
<evidence type="ECO:0000256" key="2">
    <source>
        <dbReference type="ARBA" id="ARBA00001961"/>
    </source>
</evidence>
<accession>A0A9J6CEG3</accession>
<dbReference type="Gene3D" id="3.30.2020.30">
    <property type="match status" value="1"/>
</dbReference>
<dbReference type="AlphaFoldDB" id="A0A9J6CEG3"/>
<name>A0A9J6CEG3_POLVA</name>
<feature type="domain" description="Gamma-butyrobetaine hydroxylase-like N-terminal" evidence="18">
    <location>
        <begin position="6"/>
        <end position="79"/>
    </location>
</feature>
<evidence type="ECO:0000256" key="14">
    <source>
        <dbReference type="ARBA" id="ARBA00032283"/>
    </source>
</evidence>
<dbReference type="InterPro" id="IPR010376">
    <property type="entry name" value="GBBH-like_N"/>
</dbReference>
<evidence type="ECO:0000256" key="9">
    <source>
        <dbReference type="ARBA" id="ARBA00022964"/>
    </source>
</evidence>
<evidence type="ECO:0000256" key="4">
    <source>
        <dbReference type="ARBA" id="ARBA00008654"/>
    </source>
</evidence>
<evidence type="ECO:0000256" key="1">
    <source>
        <dbReference type="ARBA" id="ARBA00001954"/>
    </source>
</evidence>
<sequence>MSKFETIKIKFHENLYEIDTFWLRDHCRCVHCYNIETFQRKTNILDIPDDINASDFIIKNGKLQVFWNDGHESSYDLDFILKNLNPQSDKYKRVYWTKETFKVLEKVEMSDFLTNSDTKLAVLKNLYLYGFAFIDGVEPTEEGTKQCIENLFQIQKTFFGEMWTFSDANLDHCDTAYTNYYLPGHNDNTYFNDPAGLQILHCVQDNCTGGENFLIDGYQVATKIKKNYPEIYKRLTTTLVPAEFIENDRHHSYCAPIFQLHPLTKEILQIRFNDSDRAPFNTLKQTEVRQFYKDLKFLANEFNHDENQIVFKLKPGRVMIFDNWRVLHGRYSYDGCRTMSGSYVSRTEFQSVLRVNGLIN</sequence>
<dbReference type="GO" id="GO:0005506">
    <property type="term" value="F:iron ion binding"/>
    <property type="evidence" value="ECO:0007669"/>
    <property type="project" value="InterPro"/>
</dbReference>
<evidence type="ECO:0000256" key="3">
    <source>
        <dbReference type="ARBA" id="ARBA00005022"/>
    </source>
</evidence>
<comment type="similarity">
    <text evidence="4">Belongs to the gamma-BBH/TMLD family.</text>
</comment>
<evidence type="ECO:0000256" key="16">
    <source>
        <dbReference type="ARBA" id="ARBA00049334"/>
    </source>
</evidence>
<dbReference type="EC" id="1.14.11.8" evidence="5"/>
<feature type="domain" description="TauD/TfdA-like" evidence="17">
    <location>
        <begin position="106"/>
        <end position="343"/>
    </location>
</feature>
<evidence type="ECO:0000313" key="19">
    <source>
        <dbReference type="EMBL" id="KAG5680014.1"/>
    </source>
</evidence>
<protein>
    <recommendedName>
        <fullName evidence="6">Trimethyllysine dioxygenase, mitochondrial</fullName>
        <ecNumber evidence="5">1.14.11.8</ecNumber>
    </recommendedName>
    <alternativeName>
        <fullName evidence="13">Epsilon-trimethyllysine 2-oxoglutarate dioxygenase</fullName>
    </alternativeName>
    <alternativeName>
        <fullName evidence="12">TML hydroxylase</fullName>
    </alternativeName>
    <alternativeName>
        <fullName evidence="14">TML-alpha-ketoglutarate dioxygenase</fullName>
    </alternativeName>
</protein>
<keyword evidence="20" id="KW-1185">Reference proteome</keyword>
<dbReference type="InterPro" id="IPR038492">
    <property type="entry name" value="GBBH-like_N_sf"/>
</dbReference>
<evidence type="ECO:0000313" key="20">
    <source>
        <dbReference type="Proteomes" id="UP001107558"/>
    </source>
</evidence>
<keyword evidence="9" id="KW-0223">Dioxygenase</keyword>
<evidence type="ECO:0000259" key="17">
    <source>
        <dbReference type="Pfam" id="PF02668"/>
    </source>
</evidence>
<comment type="cofactor">
    <cofactor evidence="1">
        <name>Fe(2+)</name>
        <dbReference type="ChEBI" id="CHEBI:29033"/>
    </cofactor>
</comment>
<reference evidence="19" key="1">
    <citation type="submission" date="2021-03" db="EMBL/GenBank/DDBJ databases">
        <title>Chromosome level genome of the anhydrobiotic midge Polypedilum vanderplanki.</title>
        <authorList>
            <person name="Yoshida Y."/>
            <person name="Kikawada T."/>
            <person name="Gusev O."/>
        </authorList>
    </citation>
    <scope>NUCLEOTIDE SEQUENCE</scope>
    <source>
        <strain evidence="19">NIAS01</strain>
        <tissue evidence="19">Whole body or cell culture</tissue>
    </source>
</reference>
<dbReference type="Proteomes" id="UP001107558">
    <property type="component" value="Chromosome 1"/>
</dbReference>
<dbReference type="GO" id="GO:0050353">
    <property type="term" value="F:trimethyllysine dioxygenase activity"/>
    <property type="evidence" value="ECO:0007669"/>
    <property type="project" value="UniProtKB-EC"/>
</dbReference>
<dbReference type="InterPro" id="IPR042098">
    <property type="entry name" value="TauD-like_sf"/>
</dbReference>
<dbReference type="PANTHER" id="PTHR10696:SF51">
    <property type="entry name" value="TRIMETHYLLYSINE DIOXYGENASE, MITOCHONDRIAL"/>
    <property type="match status" value="1"/>
</dbReference>
<dbReference type="GO" id="GO:0005739">
    <property type="term" value="C:mitochondrion"/>
    <property type="evidence" value="ECO:0007669"/>
    <property type="project" value="TreeGrafter"/>
</dbReference>
<proteinExistence type="inferred from homology"/>
<keyword evidence="10" id="KW-0560">Oxidoreductase</keyword>
<evidence type="ECO:0000256" key="8">
    <source>
        <dbReference type="ARBA" id="ARBA00022873"/>
    </source>
</evidence>
<dbReference type="GO" id="GO:0045329">
    <property type="term" value="P:carnitine biosynthetic process"/>
    <property type="evidence" value="ECO:0007669"/>
    <property type="project" value="UniProtKB-KW"/>
</dbReference>
<comment type="pathway">
    <text evidence="3">Amine and polyamine biosynthesis; carnitine biosynthesis.</text>
</comment>
<comment type="catalytic activity">
    <reaction evidence="16">
        <text>N(6),N(6),N(6)-trimethyl-L-lysine + 2-oxoglutarate + O2 = (3S)-3-hydroxy-N(6),N(6),N(6)-trimethyl-L-lysine + succinate + CO2</text>
        <dbReference type="Rhea" id="RHEA:14181"/>
        <dbReference type="ChEBI" id="CHEBI:15379"/>
        <dbReference type="ChEBI" id="CHEBI:16526"/>
        <dbReference type="ChEBI" id="CHEBI:16810"/>
        <dbReference type="ChEBI" id="CHEBI:30031"/>
        <dbReference type="ChEBI" id="CHEBI:58100"/>
        <dbReference type="ChEBI" id="CHEBI:141499"/>
        <dbReference type="EC" id="1.14.11.8"/>
    </reaction>
</comment>
<dbReference type="InterPro" id="IPR003819">
    <property type="entry name" value="TauD/TfdA-like"/>
</dbReference>
<dbReference type="EMBL" id="JADBJN010000001">
    <property type="protein sequence ID" value="KAG5680014.1"/>
    <property type="molecule type" value="Genomic_DNA"/>
</dbReference>
<evidence type="ECO:0000256" key="15">
    <source>
        <dbReference type="ARBA" id="ARBA00046008"/>
    </source>
</evidence>
<keyword evidence="8" id="KW-0124">Carnitine biosynthesis</keyword>
<dbReference type="FunFam" id="3.60.130.10:FF:000001">
    <property type="entry name" value="Trimethyllysine dioxygenase, mitochondrial"/>
    <property type="match status" value="1"/>
</dbReference>
<evidence type="ECO:0000259" key="18">
    <source>
        <dbReference type="Pfam" id="PF06155"/>
    </source>
</evidence>
<dbReference type="NCBIfam" id="TIGR02410">
    <property type="entry name" value="carnitine_TMLD"/>
    <property type="match status" value="1"/>
</dbReference>
<organism evidence="19 20">
    <name type="scientific">Polypedilum vanderplanki</name>
    <name type="common">Sleeping chironomid midge</name>
    <dbReference type="NCBI Taxonomy" id="319348"/>
    <lineage>
        <taxon>Eukaryota</taxon>
        <taxon>Metazoa</taxon>
        <taxon>Ecdysozoa</taxon>
        <taxon>Arthropoda</taxon>
        <taxon>Hexapoda</taxon>
        <taxon>Insecta</taxon>
        <taxon>Pterygota</taxon>
        <taxon>Neoptera</taxon>
        <taxon>Endopterygota</taxon>
        <taxon>Diptera</taxon>
        <taxon>Nematocera</taxon>
        <taxon>Chironomoidea</taxon>
        <taxon>Chironomidae</taxon>
        <taxon>Chironominae</taxon>
        <taxon>Polypedilum</taxon>
        <taxon>Polypedilum</taxon>
    </lineage>
</organism>
<gene>
    <name evidence="19" type="ORF">PVAND_009547</name>
</gene>
<keyword evidence="7" id="KW-0479">Metal-binding</keyword>
<evidence type="ECO:0000256" key="11">
    <source>
        <dbReference type="ARBA" id="ARBA00023004"/>
    </source>
</evidence>
<dbReference type="Pfam" id="PF02668">
    <property type="entry name" value="TauD"/>
    <property type="match status" value="1"/>
</dbReference>